<evidence type="ECO:0000313" key="2">
    <source>
        <dbReference type="Proteomes" id="UP000237230"/>
    </source>
</evidence>
<evidence type="ECO:0008006" key="3">
    <source>
        <dbReference type="Google" id="ProtNLM"/>
    </source>
</evidence>
<organism evidence="1 2">
    <name type="scientific">Pseudomonas putida</name>
    <name type="common">Arthrobacter siderocapsulatus</name>
    <dbReference type="NCBI Taxonomy" id="303"/>
    <lineage>
        <taxon>Bacteria</taxon>
        <taxon>Pseudomonadati</taxon>
        <taxon>Pseudomonadota</taxon>
        <taxon>Gammaproteobacteria</taxon>
        <taxon>Pseudomonadales</taxon>
        <taxon>Pseudomonadaceae</taxon>
        <taxon>Pseudomonas</taxon>
    </lineage>
</organism>
<comment type="caution">
    <text evidence="1">The sequence shown here is derived from an EMBL/GenBank/DDBJ whole genome shotgun (WGS) entry which is preliminary data.</text>
</comment>
<gene>
    <name evidence="1" type="ORF">BGP84_12465</name>
</gene>
<name>A0A2S3X4X5_PSEPU</name>
<evidence type="ECO:0000313" key="1">
    <source>
        <dbReference type="EMBL" id="POG10499.1"/>
    </source>
</evidence>
<dbReference type="EMBL" id="MINH01000019">
    <property type="protein sequence ID" value="POG10499.1"/>
    <property type="molecule type" value="Genomic_DNA"/>
</dbReference>
<proteinExistence type="predicted"/>
<dbReference type="AlphaFoldDB" id="A0A2S3X4X5"/>
<reference evidence="1 2" key="2">
    <citation type="submission" date="2018-03" db="EMBL/GenBank/DDBJ databases">
        <title>Draft genome of Pseudomonas putida strain KH-21-114.</title>
        <authorList>
            <person name="Yoshizawa S."/>
            <person name="Khan N.H."/>
            <person name="Nishimura M."/>
            <person name="Chiura H.X."/>
            <person name="Ogura Y."/>
            <person name="Hayashi T."/>
            <person name="Kogure K."/>
        </authorList>
    </citation>
    <scope>NUCLEOTIDE SEQUENCE [LARGE SCALE GENOMIC DNA]</scope>
    <source>
        <strain evidence="1 2">KH-21-114</strain>
    </source>
</reference>
<protein>
    <recommendedName>
        <fullName evidence="3">Abortive infection protein-like C-terminal domain-containing protein</fullName>
    </recommendedName>
</protein>
<accession>A0A2S3X4X5</accession>
<reference evidence="1 2" key="1">
    <citation type="submission" date="2016-08" db="EMBL/GenBank/DDBJ databases">
        <authorList>
            <person name="Seilhamer J.J."/>
        </authorList>
    </citation>
    <scope>NUCLEOTIDE SEQUENCE [LARGE SCALE GENOMIC DNA]</scope>
    <source>
        <strain evidence="1 2">KH-21-114</strain>
    </source>
</reference>
<dbReference type="RefSeq" id="WP_103447270.1">
    <property type="nucleotide sequence ID" value="NZ_MINH01000019.1"/>
</dbReference>
<dbReference type="OrthoDB" id="9000887at2"/>
<dbReference type="Proteomes" id="UP000237230">
    <property type="component" value="Unassembled WGS sequence"/>
</dbReference>
<sequence>MGEADLGAFVSICCEEMMRRKADVVEELERVLSRIGWKFSGTTLIPVDIFDVADLASIPEQARADIQKASSRLRDGDLSGALSAACGALDSVTADIYSICNLGDPNKASFQERVKRSVDALNVKSRLVQELVDIGWSEADYKPLANNLEGSLNQAAFVMQKLRSDMGDVHGTKPVINALVYDSIKWSALLLRALALH</sequence>